<dbReference type="AlphaFoldDB" id="A0A075WBP5"/>
<evidence type="ECO:0000313" key="1">
    <source>
        <dbReference type="EMBL" id="AIG97386.1"/>
    </source>
</evidence>
<dbReference type="RefSeq" id="WP_197030942.1">
    <property type="nucleotide sequence ID" value="NZ_CP006577.1"/>
</dbReference>
<accession>A0A075WBP5</accession>
<dbReference type="KEGG" id="afg:AFULGI_00005850"/>
<name>A0A075WBP5_ARCFL</name>
<gene>
    <name evidence="1" type="ORF">AFULGI_00005850</name>
</gene>
<organism evidence="1 2">
    <name type="scientific">Archaeoglobus fulgidus DSM 8774</name>
    <dbReference type="NCBI Taxonomy" id="1344584"/>
    <lineage>
        <taxon>Archaea</taxon>
        <taxon>Methanobacteriati</taxon>
        <taxon>Methanobacteriota</taxon>
        <taxon>Archaeoglobi</taxon>
        <taxon>Archaeoglobales</taxon>
        <taxon>Archaeoglobaceae</taxon>
        <taxon>Archaeoglobus</taxon>
    </lineage>
</organism>
<dbReference type="Proteomes" id="UP000028501">
    <property type="component" value="Chromosome"/>
</dbReference>
<proteinExistence type="predicted"/>
<reference evidence="1 2" key="1">
    <citation type="submission" date="2013-07" db="EMBL/GenBank/DDBJ databases">
        <title>Genome of Archaeoglobus fulgidus.</title>
        <authorList>
            <person name="Fiebig A."/>
            <person name="Birkeland N.-K."/>
        </authorList>
    </citation>
    <scope>NUCLEOTIDE SEQUENCE [LARGE SCALE GENOMIC DNA]</scope>
    <source>
        <strain evidence="1 2">DSM 8774</strain>
    </source>
</reference>
<evidence type="ECO:0000313" key="2">
    <source>
        <dbReference type="Proteomes" id="UP000028501"/>
    </source>
</evidence>
<dbReference type="HOGENOM" id="CLU_216161_0_0_2"/>
<dbReference type="EMBL" id="CP006577">
    <property type="protein sequence ID" value="AIG97386.1"/>
    <property type="molecule type" value="Genomic_DNA"/>
</dbReference>
<dbReference type="GeneID" id="60431003"/>
<sequence length="48" mass="5523">MSVFQEIVAQAVKEVAEEEGIPEDMIWKILPKVKEKVRARALLQRESV</sequence>
<protein>
    <submittedName>
        <fullName evidence="1">Uncharacterized protein</fullName>
    </submittedName>
</protein>